<dbReference type="AlphaFoldDB" id="A0A218WSC4"/>
<organism evidence="1 2">
    <name type="scientific">Punica granatum</name>
    <name type="common">Pomegranate</name>
    <dbReference type="NCBI Taxonomy" id="22663"/>
    <lineage>
        <taxon>Eukaryota</taxon>
        <taxon>Viridiplantae</taxon>
        <taxon>Streptophyta</taxon>
        <taxon>Embryophyta</taxon>
        <taxon>Tracheophyta</taxon>
        <taxon>Spermatophyta</taxon>
        <taxon>Magnoliopsida</taxon>
        <taxon>eudicotyledons</taxon>
        <taxon>Gunneridae</taxon>
        <taxon>Pentapetalae</taxon>
        <taxon>rosids</taxon>
        <taxon>malvids</taxon>
        <taxon>Myrtales</taxon>
        <taxon>Lythraceae</taxon>
        <taxon>Punica</taxon>
    </lineage>
</organism>
<comment type="caution">
    <text evidence="1">The sequence shown here is derived from an EMBL/GenBank/DDBJ whole genome shotgun (WGS) entry which is preliminary data.</text>
</comment>
<sequence>MRFRHGKAREVSQRFTRGGRAATMVAAAMVMATAMASRGGCVRGLFGLSLLRPIPPHVNRNSDSAQQLILPNKTPPNGKLLVVASGHRPPIRV</sequence>
<evidence type="ECO:0000313" key="1">
    <source>
        <dbReference type="EMBL" id="OWM75121.1"/>
    </source>
</evidence>
<gene>
    <name evidence="1" type="ORF">CDL15_Pgr017247</name>
</gene>
<name>A0A218WSC4_PUNGR</name>
<protein>
    <submittedName>
        <fullName evidence="1">Uncharacterized protein</fullName>
    </submittedName>
</protein>
<dbReference type="EMBL" id="MTKT01003402">
    <property type="protein sequence ID" value="OWM75121.1"/>
    <property type="molecule type" value="Genomic_DNA"/>
</dbReference>
<evidence type="ECO:0000313" key="2">
    <source>
        <dbReference type="Proteomes" id="UP000197138"/>
    </source>
</evidence>
<dbReference type="Proteomes" id="UP000197138">
    <property type="component" value="Unassembled WGS sequence"/>
</dbReference>
<proteinExistence type="predicted"/>
<reference evidence="2" key="1">
    <citation type="journal article" date="2017" name="Plant J.">
        <title>The pomegranate (Punica granatum L.) genome and the genomics of punicalagin biosynthesis.</title>
        <authorList>
            <person name="Qin G."/>
            <person name="Xu C."/>
            <person name="Ming R."/>
            <person name="Tang H."/>
            <person name="Guyot R."/>
            <person name="Kramer E.M."/>
            <person name="Hu Y."/>
            <person name="Yi X."/>
            <person name="Qi Y."/>
            <person name="Xu X."/>
            <person name="Gao Z."/>
            <person name="Pan H."/>
            <person name="Jian J."/>
            <person name="Tian Y."/>
            <person name="Yue Z."/>
            <person name="Xu Y."/>
        </authorList>
    </citation>
    <scope>NUCLEOTIDE SEQUENCE [LARGE SCALE GENOMIC DNA]</scope>
    <source>
        <strain evidence="2">cv. Dabenzi</strain>
    </source>
</reference>
<accession>A0A218WSC4</accession>